<protein>
    <recommendedName>
        <fullName evidence="7">Palmitoyltransferase</fullName>
        <ecNumber evidence="7">2.3.1.225</ecNumber>
    </recommendedName>
</protein>
<dbReference type="EC" id="2.3.1.225" evidence="7"/>
<feature type="transmembrane region" description="Helical" evidence="7">
    <location>
        <begin position="20"/>
        <end position="40"/>
    </location>
</feature>
<comment type="subcellular location">
    <subcellularLocation>
        <location evidence="1">Membrane</location>
        <topology evidence="1">Multi-pass membrane protein</topology>
    </subcellularLocation>
</comment>
<name>A0A9D4PKV6_RHISA</name>
<evidence type="ECO:0000256" key="2">
    <source>
        <dbReference type="ARBA" id="ARBA00022679"/>
    </source>
</evidence>
<dbReference type="AlphaFoldDB" id="A0A9D4PKV6"/>
<evidence type="ECO:0000313" key="10">
    <source>
        <dbReference type="Proteomes" id="UP000821837"/>
    </source>
</evidence>
<comment type="caution">
    <text evidence="9">The sequence shown here is derived from an EMBL/GenBank/DDBJ whole genome shotgun (WGS) entry which is preliminary data.</text>
</comment>
<keyword evidence="6 7" id="KW-0012">Acyltransferase</keyword>
<evidence type="ECO:0000259" key="8">
    <source>
        <dbReference type="Pfam" id="PF01529"/>
    </source>
</evidence>
<dbReference type="Proteomes" id="UP000821837">
    <property type="component" value="Chromosome 6"/>
</dbReference>
<dbReference type="Pfam" id="PF01529">
    <property type="entry name" value="DHHC"/>
    <property type="match status" value="1"/>
</dbReference>
<keyword evidence="4 7" id="KW-1133">Transmembrane helix</keyword>
<evidence type="ECO:0000256" key="1">
    <source>
        <dbReference type="ARBA" id="ARBA00004141"/>
    </source>
</evidence>
<keyword evidence="10" id="KW-1185">Reference proteome</keyword>
<dbReference type="GO" id="GO:0019706">
    <property type="term" value="F:protein-cysteine S-palmitoyltransferase activity"/>
    <property type="evidence" value="ECO:0007669"/>
    <property type="project" value="UniProtKB-EC"/>
</dbReference>
<comment type="catalytic activity">
    <reaction evidence="7">
        <text>L-cysteinyl-[protein] + hexadecanoyl-CoA = S-hexadecanoyl-L-cysteinyl-[protein] + CoA</text>
        <dbReference type="Rhea" id="RHEA:36683"/>
        <dbReference type="Rhea" id="RHEA-COMP:10131"/>
        <dbReference type="Rhea" id="RHEA-COMP:11032"/>
        <dbReference type="ChEBI" id="CHEBI:29950"/>
        <dbReference type="ChEBI" id="CHEBI:57287"/>
        <dbReference type="ChEBI" id="CHEBI:57379"/>
        <dbReference type="ChEBI" id="CHEBI:74151"/>
        <dbReference type="EC" id="2.3.1.225"/>
    </reaction>
</comment>
<dbReference type="PROSITE" id="PS50216">
    <property type="entry name" value="DHHC"/>
    <property type="match status" value="1"/>
</dbReference>
<feature type="transmembrane region" description="Helical" evidence="7">
    <location>
        <begin position="212"/>
        <end position="236"/>
    </location>
</feature>
<organism evidence="9 10">
    <name type="scientific">Rhipicephalus sanguineus</name>
    <name type="common">Brown dog tick</name>
    <name type="synonym">Ixodes sanguineus</name>
    <dbReference type="NCBI Taxonomy" id="34632"/>
    <lineage>
        <taxon>Eukaryota</taxon>
        <taxon>Metazoa</taxon>
        <taxon>Ecdysozoa</taxon>
        <taxon>Arthropoda</taxon>
        <taxon>Chelicerata</taxon>
        <taxon>Arachnida</taxon>
        <taxon>Acari</taxon>
        <taxon>Parasitiformes</taxon>
        <taxon>Ixodida</taxon>
        <taxon>Ixodoidea</taxon>
        <taxon>Ixodidae</taxon>
        <taxon>Rhipicephalinae</taxon>
        <taxon>Rhipicephalus</taxon>
        <taxon>Rhipicephalus</taxon>
    </lineage>
</organism>
<reference evidence="9" key="1">
    <citation type="journal article" date="2020" name="Cell">
        <title>Large-Scale Comparative Analyses of Tick Genomes Elucidate Their Genetic Diversity and Vector Capacities.</title>
        <authorList>
            <consortium name="Tick Genome and Microbiome Consortium (TIGMIC)"/>
            <person name="Jia N."/>
            <person name="Wang J."/>
            <person name="Shi W."/>
            <person name="Du L."/>
            <person name="Sun Y."/>
            <person name="Zhan W."/>
            <person name="Jiang J.F."/>
            <person name="Wang Q."/>
            <person name="Zhang B."/>
            <person name="Ji P."/>
            <person name="Bell-Sakyi L."/>
            <person name="Cui X.M."/>
            <person name="Yuan T.T."/>
            <person name="Jiang B.G."/>
            <person name="Yang W.F."/>
            <person name="Lam T.T."/>
            <person name="Chang Q.C."/>
            <person name="Ding S.J."/>
            <person name="Wang X.J."/>
            <person name="Zhu J.G."/>
            <person name="Ruan X.D."/>
            <person name="Zhao L."/>
            <person name="Wei J.T."/>
            <person name="Ye R.Z."/>
            <person name="Que T.C."/>
            <person name="Du C.H."/>
            <person name="Zhou Y.H."/>
            <person name="Cheng J.X."/>
            <person name="Dai P.F."/>
            <person name="Guo W.B."/>
            <person name="Han X.H."/>
            <person name="Huang E.J."/>
            <person name="Li L.F."/>
            <person name="Wei W."/>
            <person name="Gao Y.C."/>
            <person name="Liu J.Z."/>
            <person name="Shao H.Z."/>
            <person name="Wang X."/>
            <person name="Wang C.C."/>
            <person name="Yang T.C."/>
            <person name="Huo Q.B."/>
            <person name="Li W."/>
            <person name="Chen H.Y."/>
            <person name="Chen S.E."/>
            <person name="Zhou L.G."/>
            <person name="Ni X.B."/>
            <person name="Tian J.H."/>
            <person name="Sheng Y."/>
            <person name="Liu T."/>
            <person name="Pan Y.S."/>
            <person name="Xia L.Y."/>
            <person name="Li J."/>
            <person name="Zhao F."/>
            <person name="Cao W.C."/>
        </authorList>
    </citation>
    <scope>NUCLEOTIDE SEQUENCE</scope>
    <source>
        <strain evidence="9">Rsan-2018</strain>
    </source>
</reference>
<dbReference type="EMBL" id="JABSTV010001252">
    <property type="protein sequence ID" value="KAH7946525.1"/>
    <property type="molecule type" value="Genomic_DNA"/>
</dbReference>
<keyword evidence="2 7" id="KW-0808">Transferase</keyword>
<dbReference type="GO" id="GO:0016020">
    <property type="term" value="C:membrane"/>
    <property type="evidence" value="ECO:0007669"/>
    <property type="project" value="UniProtKB-SubCell"/>
</dbReference>
<keyword evidence="5 7" id="KW-0472">Membrane</keyword>
<dbReference type="VEuPathDB" id="VectorBase:RSAN_040130"/>
<dbReference type="PANTHER" id="PTHR12246">
    <property type="entry name" value="PALMITOYLTRANSFERASE ZDHHC16"/>
    <property type="match status" value="1"/>
</dbReference>
<evidence type="ECO:0000313" key="9">
    <source>
        <dbReference type="EMBL" id="KAH7946525.1"/>
    </source>
</evidence>
<reference evidence="9" key="2">
    <citation type="submission" date="2021-09" db="EMBL/GenBank/DDBJ databases">
        <authorList>
            <person name="Jia N."/>
            <person name="Wang J."/>
            <person name="Shi W."/>
            <person name="Du L."/>
            <person name="Sun Y."/>
            <person name="Zhan W."/>
            <person name="Jiang J."/>
            <person name="Wang Q."/>
            <person name="Zhang B."/>
            <person name="Ji P."/>
            <person name="Sakyi L.B."/>
            <person name="Cui X."/>
            <person name="Yuan T."/>
            <person name="Jiang B."/>
            <person name="Yang W."/>
            <person name="Lam T.T.-Y."/>
            <person name="Chang Q."/>
            <person name="Ding S."/>
            <person name="Wang X."/>
            <person name="Zhu J."/>
            <person name="Ruan X."/>
            <person name="Zhao L."/>
            <person name="Wei J."/>
            <person name="Que T."/>
            <person name="Du C."/>
            <person name="Cheng J."/>
            <person name="Dai P."/>
            <person name="Han X."/>
            <person name="Huang E."/>
            <person name="Gao Y."/>
            <person name="Liu J."/>
            <person name="Shao H."/>
            <person name="Ye R."/>
            <person name="Li L."/>
            <person name="Wei W."/>
            <person name="Wang X."/>
            <person name="Wang C."/>
            <person name="Huo Q."/>
            <person name="Li W."/>
            <person name="Guo W."/>
            <person name="Chen H."/>
            <person name="Chen S."/>
            <person name="Zhou L."/>
            <person name="Zhou L."/>
            <person name="Ni X."/>
            <person name="Tian J."/>
            <person name="Zhou Y."/>
            <person name="Sheng Y."/>
            <person name="Liu T."/>
            <person name="Pan Y."/>
            <person name="Xia L."/>
            <person name="Li J."/>
            <person name="Zhao F."/>
            <person name="Cao W."/>
        </authorList>
    </citation>
    <scope>NUCLEOTIDE SEQUENCE</scope>
    <source>
        <strain evidence="9">Rsan-2018</strain>
        <tissue evidence="9">Larvae</tissue>
    </source>
</reference>
<comment type="domain">
    <text evidence="7">The DHHC domain is required for palmitoyltransferase activity.</text>
</comment>
<evidence type="ECO:0000256" key="5">
    <source>
        <dbReference type="ARBA" id="ARBA00023136"/>
    </source>
</evidence>
<dbReference type="InterPro" id="IPR001594">
    <property type="entry name" value="Palmitoyltrfase_DHHC"/>
</dbReference>
<keyword evidence="3 7" id="KW-0812">Transmembrane</keyword>
<feature type="domain" description="Palmitoyltransferase DHHC" evidence="8">
    <location>
        <begin position="127"/>
        <end position="246"/>
    </location>
</feature>
<evidence type="ECO:0000256" key="7">
    <source>
        <dbReference type="RuleBase" id="RU079119"/>
    </source>
</evidence>
<proteinExistence type="inferred from homology"/>
<accession>A0A9D4PKV6</accession>
<dbReference type="InterPro" id="IPR039859">
    <property type="entry name" value="PFA4/ZDH16/20/ERF2-like"/>
</dbReference>
<gene>
    <name evidence="9" type="ORF">HPB52_000405</name>
</gene>
<evidence type="ECO:0000256" key="4">
    <source>
        <dbReference type="ARBA" id="ARBA00022989"/>
    </source>
</evidence>
<evidence type="ECO:0000256" key="3">
    <source>
        <dbReference type="ARBA" id="ARBA00022692"/>
    </source>
</evidence>
<feature type="transmembrane region" description="Helical" evidence="7">
    <location>
        <begin position="176"/>
        <end position="196"/>
    </location>
</feature>
<comment type="similarity">
    <text evidence="7">Belongs to the DHHC palmitoyltransferase family.</text>
</comment>
<evidence type="ECO:0000256" key="6">
    <source>
        <dbReference type="ARBA" id="ARBA00023315"/>
    </source>
</evidence>
<feature type="transmembrane region" description="Helical" evidence="7">
    <location>
        <begin position="52"/>
        <end position="70"/>
    </location>
</feature>
<sequence>MFAHVYGLLLKGTKRVCCWLPALFAMATLTETYYAYVAVFCGRYVKEDSLRFALATAFHMLFLMCLWSYAQTTFTLPSSVPHWFRFTNVERQEMTHCARDKRRTNTLLETMASERVVLTRLADGSVSCCEKCQLIKPDRCHHCSTCKRCVPKMDHHCPWFNNCVCFSTYKFFLLTLFYSVLLAIYVMLSVSIYLLHKNPRRSLLHRPRHIKFLLVMGTTMSLLLAIFIGIHVSLVARNATSLEAMRAPTFKQTGDSFDIGRHRNFLQVFGVHAVLWLVPVFTSLGDGCHFPTKLHSDEVQSVVVGPSEHAAPVDKAAVADARAGGEAFLQASRVSTAPKNSVASITGELTTHEECALTMLETMTYAAGHASGAESLEVLVVSPAASEPSAISTMNADGAVPPAANNNASPVELVGSRSRRTRCGGRRLQAWSVPLPRGLRRALLSVCNLINVNHFLRHSK</sequence>